<keyword evidence="6" id="KW-0216">Detoxification</keyword>
<dbReference type="EMBL" id="STGY01000004">
    <property type="protein sequence ID" value="THV43358.1"/>
    <property type="molecule type" value="Genomic_DNA"/>
</dbReference>
<evidence type="ECO:0000256" key="4">
    <source>
        <dbReference type="ARBA" id="ARBA00022679"/>
    </source>
</evidence>
<accession>A0A4S8QG03</accession>
<dbReference type="PANTHER" id="PTHR43374">
    <property type="entry name" value="FLAVIN PRENYLTRANSFERASE"/>
    <property type="match status" value="1"/>
</dbReference>
<reference evidence="8 9" key="2">
    <citation type="submission" date="2019-05" db="EMBL/GenBank/DDBJ databases">
        <title>Glycomyces buryatensis sp. nov.</title>
        <authorList>
            <person name="Nikitina E."/>
        </authorList>
    </citation>
    <scope>NUCLEOTIDE SEQUENCE [LARGE SCALE GENOMIC DNA]</scope>
    <source>
        <strain evidence="8 9">18</strain>
    </source>
</reference>
<evidence type="ECO:0000313" key="8">
    <source>
        <dbReference type="EMBL" id="THV43358.1"/>
    </source>
</evidence>
<feature type="binding site" evidence="6">
    <location>
        <begin position="9"/>
        <end position="11"/>
    </location>
    <ligand>
        <name>FMN</name>
        <dbReference type="ChEBI" id="CHEBI:58210"/>
    </ligand>
</feature>
<dbReference type="HAMAP" id="MF_01986">
    <property type="entry name" value="ubiX_pad_yclB"/>
    <property type="match status" value="1"/>
</dbReference>
<dbReference type="Proteomes" id="UP000308760">
    <property type="component" value="Unassembled WGS sequence"/>
</dbReference>
<evidence type="ECO:0000256" key="6">
    <source>
        <dbReference type="HAMAP-Rule" id="MF_01986"/>
    </source>
</evidence>
<dbReference type="SUPFAM" id="SSF52507">
    <property type="entry name" value="Homo-oligomeric flavin-containing Cys decarboxylases, HFCD"/>
    <property type="match status" value="1"/>
</dbReference>
<keyword evidence="3 6" id="KW-0288">FMN</keyword>
<dbReference type="InterPro" id="IPR032901">
    <property type="entry name" value="UbiX_pad_YclB"/>
</dbReference>
<keyword evidence="1 6" id="KW-0637">Prenyltransferase</keyword>
<dbReference type="NCBIfam" id="TIGR00421">
    <property type="entry name" value="ubiX_pad"/>
    <property type="match status" value="1"/>
</dbReference>
<organism evidence="8 9">
    <name type="scientific">Glycomyces buryatensis</name>
    <dbReference type="NCBI Taxonomy" id="2570927"/>
    <lineage>
        <taxon>Bacteria</taxon>
        <taxon>Bacillati</taxon>
        <taxon>Actinomycetota</taxon>
        <taxon>Actinomycetes</taxon>
        <taxon>Glycomycetales</taxon>
        <taxon>Glycomycetaceae</taxon>
        <taxon>Glycomyces</taxon>
    </lineage>
</organism>
<protein>
    <recommendedName>
        <fullName evidence="6">Probable UbiX-like flavin prenyltransferase</fullName>
        <ecNumber evidence="6">2.5.1.129</ecNumber>
    </recommendedName>
    <alternativeName>
        <fullName evidence="6">Phenolic acid decarboxylase subunit B</fullName>
        <shortName evidence="6">PAD</shortName>
    </alternativeName>
</protein>
<proteinExistence type="inferred from homology"/>
<comment type="caution">
    <text evidence="8">The sequence shown here is derived from an EMBL/GenBank/DDBJ whole genome shotgun (WGS) entry which is preliminary data.</text>
</comment>
<evidence type="ECO:0000313" key="9">
    <source>
        <dbReference type="Proteomes" id="UP000308760"/>
    </source>
</evidence>
<dbReference type="GO" id="GO:0106141">
    <property type="term" value="F:flavin prenyltransferase activity"/>
    <property type="evidence" value="ECO:0007669"/>
    <property type="project" value="UniProtKB-EC"/>
</dbReference>
<dbReference type="EC" id="2.5.1.129" evidence="6"/>
<dbReference type="InterPro" id="IPR003382">
    <property type="entry name" value="Flavoprotein"/>
</dbReference>
<dbReference type="Gene3D" id="3.40.50.1950">
    <property type="entry name" value="Flavin prenyltransferase-like"/>
    <property type="match status" value="1"/>
</dbReference>
<comment type="subunit">
    <text evidence="6">Homododecamer.</text>
</comment>
<keyword evidence="4 6" id="KW-0808">Transferase</keyword>
<feature type="binding site" evidence="6">
    <location>
        <position position="36"/>
    </location>
    <ligand>
        <name>FMN</name>
        <dbReference type="ChEBI" id="CHEBI:58210"/>
    </ligand>
</feature>
<dbReference type="NCBIfam" id="NF041206">
    <property type="entry name" value="VdcB"/>
    <property type="match status" value="1"/>
</dbReference>
<feature type="binding site" evidence="6">
    <location>
        <begin position="87"/>
        <end position="90"/>
    </location>
    <ligand>
        <name>FMN</name>
        <dbReference type="ChEBI" id="CHEBI:58210"/>
    </ligand>
</feature>
<dbReference type="GO" id="GO:0009636">
    <property type="term" value="P:response to toxic substance"/>
    <property type="evidence" value="ECO:0007669"/>
    <property type="project" value="UniProtKB-KW"/>
</dbReference>
<keyword evidence="9" id="KW-1185">Reference proteome</keyword>
<comment type="similarity">
    <text evidence="6">Belongs to the UbiX/PAD1 family. YclB subfamily.</text>
</comment>
<evidence type="ECO:0000259" key="7">
    <source>
        <dbReference type="Pfam" id="PF02441"/>
    </source>
</evidence>
<feature type="domain" description="Flavoprotein" evidence="7">
    <location>
        <begin position="1"/>
        <end position="172"/>
    </location>
</feature>
<comment type="catalytic activity">
    <reaction evidence="5 6">
        <text>dimethylallyl phosphate + FMNH2 = prenylated FMNH2 + phosphate</text>
        <dbReference type="Rhea" id="RHEA:37743"/>
        <dbReference type="ChEBI" id="CHEBI:43474"/>
        <dbReference type="ChEBI" id="CHEBI:57618"/>
        <dbReference type="ChEBI" id="CHEBI:87467"/>
        <dbReference type="ChEBI" id="CHEBI:88052"/>
        <dbReference type="EC" id="2.5.1.129"/>
    </reaction>
</comment>
<sequence length="192" mass="21003">MRLIVGMTGATGAVYGIRLLQALRDIEDVETHLVISKWARTTLQLETEHAAADVAALADYSYAPGDQSAPISSGSFRVDGMIVVPASMKTVAEIRTGYSHGLIARAADVVLKERRKLVLCVRETPLSEIHLENMLALTRMGTVVMPPVPAFYNHPKTIEDLVDHTVGRLLDQFDLPFPGTRRWDGLPGNGRS</sequence>
<dbReference type="AlphaFoldDB" id="A0A4S8QG03"/>
<dbReference type="NCBIfam" id="NF004685">
    <property type="entry name" value="PRK06029.1"/>
    <property type="match status" value="1"/>
</dbReference>
<dbReference type="FunFam" id="3.40.50.1950:FF:000001">
    <property type="entry name" value="Flavin prenyltransferase UbiX"/>
    <property type="match status" value="1"/>
</dbReference>
<keyword evidence="2 6" id="KW-0285">Flavoprotein</keyword>
<name>A0A4S8QG03_9ACTN</name>
<evidence type="ECO:0000256" key="3">
    <source>
        <dbReference type="ARBA" id="ARBA00022643"/>
    </source>
</evidence>
<keyword evidence="6" id="KW-0058">Aromatic hydrocarbons catabolism</keyword>
<evidence type="ECO:0000256" key="1">
    <source>
        <dbReference type="ARBA" id="ARBA00022602"/>
    </source>
</evidence>
<dbReference type="RefSeq" id="WP_136532749.1">
    <property type="nucleotide sequence ID" value="NZ_STGY01000004.1"/>
</dbReference>
<evidence type="ECO:0000256" key="5">
    <source>
        <dbReference type="ARBA" id="ARBA00050612"/>
    </source>
</evidence>
<dbReference type="Pfam" id="PF02441">
    <property type="entry name" value="Flavoprotein"/>
    <property type="match status" value="1"/>
</dbReference>
<dbReference type="HAMAP" id="MF_01984">
    <property type="entry name" value="ubiX_pad"/>
    <property type="match status" value="1"/>
</dbReference>
<feature type="binding site" evidence="6">
    <location>
        <position position="122"/>
    </location>
    <ligand>
        <name>FMN</name>
        <dbReference type="ChEBI" id="CHEBI:58210"/>
    </ligand>
</feature>
<dbReference type="InterPro" id="IPR036551">
    <property type="entry name" value="Flavin_trans-like"/>
</dbReference>
<dbReference type="PANTHER" id="PTHR43374:SF1">
    <property type="entry name" value="FLAVIN PRENYLTRANSFERASE PAD1, MITOCHONDRIAL"/>
    <property type="match status" value="1"/>
</dbReference>
<dbReference type="InterPro" id="IPR004507">
    <property type="entry name" value="UbiX-like"/>
</dbReference>
<dbReference type="GO" id="GO:0016831">
    <property type="term" value="F:carboxy-lyase activity"/>
    <property type="evidence" value="ECO:0007669"/>
    <property type="project" value="TreeGrafter"/>
</dbReference>
<evidence type="ECO:0000256" key="2">
    <source>
        <dbReference type="ARBA" id="ARBA00022630"/>
    </source>
</evidence>
<reference evidence="9" key="1">
    <citation type="submission" date="2019-04" db="EMBL/GenBank/DDBJ databases">
        <title>Nocardioides xinjiangensis sp. nov.</title>
        <authorList>
            <person name="Liu S."/>
        </authorList>
    </citation>
    <scope>NUCLEOTIDE SEQUENCE [LARGE SCALE GENOMIC DNA]</scope>
    <source>
        <strain evidence="9">18</strain>
    </source>
</reference>
<comment type="function">
    <text evidence="6">Involved in the non-oxidative decarboxylation and detoxification of phenolic derivatives. Flavin prenyltransferase that catalyzes the synthesis of the prenylated FMN cofactor (prenyl-FMN) for phenolic acid decarboxylase.</text>
</comment>
<dbReference type="OrthoDB" id="9781577at2"/>
<gene>
    <name evidence="8" type="ORF">FAB82_01380</name>
</gene>